<dbReference type="PROSITE" id="PS51257">
    <property type="entry name" value="PROKAR_LIPOPROTEIN"/>
    <property type="match status" value="1"/>
</dbReference>
<comment type="caution">
    <text evidence="1">The sequence shown here is derived from an EMBL/GenBank/DDBJ whole genome shotgun (WGS) entry which is preliminary data.</text>
</comment>
<keyword evidence="2" id="KW-1185">Reference proteome</keyword>
<protein>
    <recommendedName>
        <fullName evidence="3">Gliding motility lipoprotein GldD</fullName>
    </recommendedName>
</protein>
<accession>A0A5M4B998</accession>
<dbReference type="EMBL" id="BLBC01000007">
    <property type="protein sequence ID" value="GET45970.1"/>
    <property type="molecule type" value="Genomic_DNA"/>
</dbReference>
<dbReference type="AlphaFoldDB" id="A0A5M4B998"/>
<proteinExistence type="predicted"/>
<organism evidence="1 2">
    <name type="scientific">Capnocytophaga felis</name>
    <dbReference type="NCBI Taxonomy" id="2267611"/>
    <lineage>
        <taxon>Bacteria</taxon>
        <taxon>Pseudomonadati</taxon>
        <taxon>Bacteroidota</taxon>
        <taxon>Flavobacteriia</taxon>
        <taxon>Flavobacteriales</taxon>
        <taxon>Flavobacteriaceae</taxon>
        <taxon>Capnocytophaga</taxon>
    </lineage>
</organism>
<evidence type="ECO:0000313" key="1">
    <source>
        <dbReference type="EMBL" id="GET45970.1"/>
    </source>
</evidence>
<reference evidence="2" key="1">
    <citation type="journal article" date="2020" name="Int. J. Syst. Evol. Microbiol.">
        <title>Capnocytophaga felis sp. nov. isolated from the feline oral cavity.</title>
        <authorList>
            <person name="Suzuki M."/>
            <person name="Umeda K."/>
            <person name="Kimura M."/>
            <person name="Imaoka K."/>
            <person name="Morikawa S."/>
            <person name="Maeda K."/>
        </authorList>
    </citation>
    <scope>NUCLEOTIDE SEQUENCE [LARGE SCALE GENOMIC DNA]</scope>
    <source>
        <strain evidence="2">KC07070</strain>
    </source>
</reference>
<dbReference type="Proteomes" id="UP000398217">
    <property type="component" value="Unassembled WGS sequence"/>
</dbReference>
<name>A0A5M4B998_9FLAO</name>
<evidence type="ECO:0000313" key="2">
    <source>
        <dbReference type="Proteomes" id="UP000398217"/>
    </source>
</evidence>
<dbReference type="RefSeq" id="WP_227977409.1">
    <property type="nucleotide sequence ID" value="NZ_BLBC01000007.1"/>
</dbReference>
<gene>
    <name evidence="1" type="ORF">RCZ01_12720</name>
</gene>
<sequence>MKEMQKLMQCFILFASALSIMSCSEEKPVTFSTYSKEYTFKLSNRFEKNKKFDDLDFFDNGKYRIQIETNAKTDVGVRKIFEECRTNPEKTYRNSSFMTFHHTEFPAENEEGYPTMAFYGGGKDKSSILPVYYEGYFFMMETPYHFVRITLKHTARTSNAMDKNEAINYLIPMIKTFREATYR</sequence>
<evidence type="ECO:0008006" key="3">
    <source>
        <dbReference type="Google" id="ProtNLM"/>
    </source>
</evidence>